<feature type="non-terminal residue" evidence="1">
    <location>
        <position position="266"/>
    </location>
</feature>
<dbReference type="EMBL" id="NNAY01003802">
    <property type="protein sequence ID" value="OXU18831.1"/>
    <property type="molecule type" value="Genomic_DNA"/>
</dbReference>
<comment type="caution">
    <text evidence="1">The sequence shown here is derived from an EMBL/GenBank/DDBJ whole genome shotgun (WGS) entry which is preliminary data.</text>
</comment>
<gene>
    <name evidence="1" type="ORF">TSAR_016288</name>
</gene>
<dbReference type="AlphaFoldDB" id="A0A232EKI8"/>
<keyword evidence="2" id="KW-1185">Reference proteome</keyword>
<evidence type="ECO:0000313" key="1">
    <source>
        <dbReference type="EMBL" id="OXU18831.1"/>
    </source>
</evidence>
<protein>
    <submittedName>
        <fullName evidence="1">Uncharacterized protein</fullName>
    </submittedName>
</protein>
<organism evidence="1 2">
    <name type="scientific">Trichomalopsis sarcophagae</name>
    <dbReference type="NCBI Taxonomy" id="543379"/>
    <lineage>
        <taxon>Eukaryota</taxon>
        <taxon>Metazoa</taxon>
        <taxon>Ecdysozoa</taxon>
        <taxon>Arthropoda</taxon>
        <taxon>Hexapoda</taxon>
        <taxon>Insecta</taxon>
        <taxon>Pterygota</taxon>
        <taxon>Neoptera</taxon>
        <taxon>Endopterygota</taxon>
        <taxon>Hymenoptera</taxon>
        <taxon>Apocrita</taxon>
        <taxon>Proctotrupomorpha</taxon>
        <taxon>Chalcidoidea</taxon>
        <taxon>Pteromalidae</taxon>
        <taxon>Pteromalinae</taxon>
        <taxon>Trichomalopsis</taxon>
    </lineage>
</organism>
<proteinExistence type="predicted"/>
<sequence length="266" mass="30412">MYNSTRSSLTSSSSSDEVETKRYVEEAFLYKDSNLDTVCKRNEQKYNSICKNSLKNFVVLQADENQENCIPVKDFPKTSTLENVNINSETESCDLRSDQNQDIQHEGDQEDCYISDALSDRDFNYENNANNADSESVYANSLNNSFESSESSSNENEGSIFDKIMFDTSKLSVRDIILMCTAFALRFNISDQALLMLHSMFQFCAGPNFSNLNLSKHMLKILFLNQEILNDVLKNITTNSNEFKGLIHKQILAEFDQDNKKVEYLL</sequence>
<reference evidence="1 2" key="1">
    <citation type="journal article" date="2017" name="Curr. Biol.">
        <title>The Evolution of Venom by Co-option of Single-Copy Genes.</title>
        <authorList>
            <person name="Martinson E.O."/>
            <person name="Mrinalini"/>
            <person name="Kelkar Y.D."/>
            <person name="Chang C.H."/>
            <person name="Werren J.H."/>
        </authorList>
    </citation>
    <scope>NUCLEOTIDE SEQUENCE [LARGE SCALE GENOMIC DNA]</scope>
    <source>
        <strain evidence="1 2">Alberta</strain>
        <tissue evidence="1">Whole body</tissue>
    </source>
</reference>
<accession>A0A232EKI8</accession>
<evidence type="ECO:0000313" key="2">
    <source>
        <dbReference type="Proteomes" id="UP000215335"/>
    </source>
</evidence>
<dbReference type="Proteomes" id="UP000215335">
    <property type="component" value="Unassembled WGS sequence"/>
</dbReference>
<name>A0A232EKI8_9HYME</name>